<accession>A0AAV7PE32</accession>
<keyword evidence="2" id="KW-1185">Reference proteome</keyword>
<evidence type="ECO:0000313" key="1">
    <source>
        <dbReference type="EMBL" id="KAJ1125089.1"/>
    </source>
</evidence>
<proteinExistence type="predicted"/>
<sequence length="71" mass="7584">MASAPPAAVWRRSRQPQRSAGVTVIGVGSSAGRPGLRQVLIVDIANNNLVKHTFNYALQVVGLTRVDAARF</sequence>
<name>A0AAV7PE32_PLEWA</name>
<evidence type="ECO:0000313" key="2">
    <source>
        <dbReference type="Proteomes" id="UP001066276"/>
    </source>
</evidence>
<protein>
    <submittedName>
        <fullName evidence="1">Uncharacterized protein</fullName>
    </submittedName>
</protein>
<reference evidence="1" key="1">
    <citation type="journal article" date="2022" name="bioRxiv">
        <title>Sequencing and chromosome-scale assembly of the giantPleurodeles waltlgenome.</title>
        <authorList>
            <person name="Brown T."/>
            <person name="Elewa A."/>
            <person name="Iarovenko S."/>
            <person name="Subramanian E."/>
            <person name="Araus A.J."/>
            <person name="Petzold A."/>
            <person name="Susuki M."/>
            <person name="Suzuki K.-i.T."/>
            <person name="Hayashi T."/>
            <person name="Toyoda A."/>
            <person name="Oliveira C."/>
            <person name="Osipova E."/>
            <person name="Leigh N.D."/>
            <person name="Simon A."/>
            <person name="Yun M.H."/>
        </authorList>
    </citation>
    <scope>NUCLEOTIDE SEQUENCE</scope>
    <source>
        <strain evidence="1">20211129_DDA</strain>
        <tissue evidence="1">Liver</tissue>
    </source>
</reference>
<dbReference type="AlphaFoldDB" id="A0AAV7PE32"/>
<gene>
    <name evidence="1" type="ORF">NDU88_003527</name>
</gene>
<dbReference type="EMBL" id="JANPWB010000011">
    <property type="protein sequence ID" value="KAJ1125089.1"/>
    <property type="molecule type" value="Genomic_DNA"/>
</dbReference>
<dbReference type="Proteomes" id="UP001066276">
    <property type="component" value="Chromosome 7"/>
</dbReference>
<comment type="caution">
    <text evidence="1">The sequence shown here is derived from an EMBL/GenBank/DDBJ whole genome shotgun (WGS) entry which is preliminary data.</text>
</comment>
<organism evidence="1 2">
    <name type="scientific">Pleurodeles waltl</name>
    <name type="common">Iberian ribbed newt</name>
    <dbReference type="NCBI Taxonomy" id="8319"/>
    <lineage>
        <taxon>Eukaryota</taxon>
        <taxon>Metazoa</taxon>
        <taxon>Chordata</taxon>
        <taxon>Craniata</taxon>
        <taxon>Vertebrata</taxon>
        <taxon>Euteleostomi</taxon>
        <taxon>Amphibia</taxon>
        <taxon>Batrachia</taxon>
        <taxon>Caudata</taxon>
        <taxon>Salamandroidea</taxon>
        <taxon>Salamandridae</taxon>
        <taxon>Pleurodelinae</taxon>
        <taxon>Pleurodeles</taxon>
    </lineage>
</organism>